<proteinExistence type="predicted"/>
<dbReference type="Proteomes" id="UP000515264">
    <property type="component" value="Chromosome 1"/>
</dbReference>
<reference evidence="1 2" key="1">
    <citation type="journal article" date="2020" name="J. Nat. Prod.">
        <title>Genomics-Metabolomics Profiling Disclosed Marine Vibrio spartinae 3.6 as a Producer of a New Branched Side Chain Prodigiosin.</title>
        <authorList>
            <person name="Vitale G.A."/>
            <person name="Sciarretta M."/>
            <person name="Palma Esposito F."/>
            <person name="January G.G."/>
            <person name="Giaccio M."/>
            <person name="Bunk B."/>
            <person name="Sproer C."/>
            <person name="Bajerski F."/>
            <person name="Power D."/>
            <person name="Festa C."/>
            <person name="Monti M.C."/>
            <person name="D'Auria M.V."/>
            <person name="de Pascale D."/>
        </authorList>
    </citation>
    <scope>NUCLEOTIDE SEQUENCE [LARGE SCALE GENOMIC DNA]</scope>
    <source>
        <strain evidence="1 2">3.6</strain>
    </source>
</reference>
<organism evidence="1 2">
    <name type="scientific">Vibrio spartinae</name>
    <dbReference type="NCBI Taxonomy" id="1918945"/>
    <lineage>
        <taxon>Bacteria</taxon>
        <taxon>Pseudomonadati</taxon>
        <taxon>Pseudomonadota</taxon>
        <taxon>Gammaproteobacteria</taxon>
        <taxon>Vibrionales</taxon>
        <taxon>Vibrionaceae</taxon>
        <taxon>Vibrio</taxon>
    </lineage>
</organism>
<sequence length="407" mass="44573">MNNTYLDNPQASPDEINKEVYFSNKSRILLIGMGADIGSNILYLSATTNVEFPVTDVLTRHIESEGLGVADRDPLDELKARLLLANPQLFGRITTNSRDCSLAIDNRSFRVHFRDLDQDITDLGHFDLAILATSRRHIRSQSHLEKLESIARVVVGVAENSDIPALYPALINADPQHFLTSSVASSADISGSYAMGSCQCVGWTTGLRILADCCSYRGVSLQEFLIHSEVDIVHPDTASSNFGTKRIGSRTEDPRDNLRPGVSQVAESMLRFAPATSSNNVSLRVLTQPPGYQIQRFFLRGLDISVQELLNAARALESKEPSLIHVTTSSIGSRAYSDLPSGFILLATEQHLSIKRIGDIIEVVLQAFVHNTLGYCATILSAVDHILSSEALTLVNSHNSSLIKEKT</sequence>
<dbReference type="RefSeq" id="WP_182287800.1">
    <property type="nucleotide sequence ID" value="NZ_CP046268.1"/>
</dbReference>
<protein>
    <submittedName>
        <fullName evidence="1">Uncharacterized protein</fullName>
    </submittedName>
</protein>
<gene>
    <name evidence="1" type="ORF">Vspart_03033</name>
</gene>
<dbReference type="EMBL" id="CP046268">
    <property type="protein sequence ID" value="QMV15689.1"/>
    <property type="molecule type" value="Genomic_DNA"/>
</dbReference>
<accession>A0ABX6R2G1</accession>
<evidence type="ECO:0000313" key="1">
    <source>
        <dbReference type="EMBL" id="QMV15689.1"/>
    </source>
</evidence>
<name>A0ABX6R2G1_9VIBR</name>
<evidence type="ECO:0000313" key="2">
    <source>
        <dbReference type="Proteomes" id="UP000515264"/>
    </source>
</evidence>
<keyword evidence="2" id="KW-1185">Reference proteome</keyword>